<dbReference type="RefSeq" id="WP_264851118.1">
    <property type="nucleotide sequence ID" value="NZ_BRXR01000001.1"/>
</dbReference>
<reference evidence="1 2" key="1">
    <citation type="journal article" date="2024" name="Int. J. Syst. Evol. Microbiol.">
        <title>Clostridium omnivorum sp. nov., isolated from anoxic soil under the treatment of reductive soil disinfestation.</title>
        <authorList>
            <person name="Ueki A."/>
            <person name="Tonouchi A."/>
            <person name="Kaku N."/>
            <person name="Honma S."/>
            <person name="Ueki K."/>
        </authorList>
    </citation>
    <scope>NUCLEOTIDE SEQUENCE [LARGE SCALE GENOMIC DNA]</scope>
    <source>
        <strain evidence="1 2">E14</strain>
    </source>
</reference>
<gene>
    <name evidence="1" type="ORF">bsdE14_32020</name>
</gene>
<evidence type="ECO:0008006" key="3">
    <source>
        <dbReference type="Google" id="ProtNLM"/>
    </source>
</evidence>
<comment type="caution">
    <text evidence="1">The sequence shown here is derived from an EMBL/GenBank/DDBJ whole genome shotgun (WGS) entry which is preliminary data.</text>
</comment>
<sequence>MKYLCVDDDVRDKALYCEMYNLEPSRVLYADTLNDALDIIDNHFGEFDAAILDINIEIENNQYLNKLDGIVTHDRLKNGSSTDGGFYIYLKLLDKGFPNNRIAFLSAYINEDDIGGYTERINALLQLMSSSGMLNEYKASHCFEKIEQQVYLNLGYLRTVEVLRHPITRVIKQLKAGLYTEAYEALQSLNNSSSNSYEEISASAEGCNEKTNNIEKNFKAFHEAGINIPPERKFSKNPNQYKATSDRTEDKKLLKWLKTLDKNSYYALRSGIIEGCIEHLNKLSNAKAFLEQKQESLNAELFARYESYNGDYNSKKIKMKGQIFEYQNEISSTIERFIPFHKIVDAKHNTKVEKKYRVEPGRVIFQEVNLNEKKEIYDINYFEDMLHWIKEALPLREPEENVSKQLYRQLIRQLSHPYEAAYVPHPKVDDYKGRNELIQCSITAVLKCVRNWTAHSRIYEFNEKDIAFLFVLFMRSYFGKVLDDVATWEKDLLKLCTSEDNTLAYLETSISKLEPENIDELITKSLNSIINENNKKLSSLNIYDVLTDIGRKANCSSDYLYKMFWHTMYFPSYDLKDNILPVVNYNHKENTIFDNDGNKDILTFLYLASYNRAFNQK</sequence>
<protein>
    <recommendedName>
        <fullName evidence="3">Stage 0 sporulation protein A homolog</fullName>
    </recommendedName>
</protein>
<name>A0ABQ5N9L7_9CLOT</name>
<dbReference type="EMBL" id="BRXR01000001">
    <property type="protein sequence ID" value="GLC31792.1"/>
    <property type="molecule type" value="Genomic_DNA"/>
</dbReference>
<accession>A0ABQ5N9L7</accession>
<proteinExistence type="predicted"/>
<evidence type="ECO:0000313" key="1">
    <source>
        <dbReference type="EMBL" id="GLC31792.1"/>
    </source>
</evidence>
<dbReference type="Proteomes" id="UP001208567">
    <property type="component" value="Unassembled WGS sequence"/>
</dbReference>
<evidence type="ECO:0000313" key="2">
    <source>
        <dbReference type="Proteomes" id="UP001208567"/>
    </source>
</evidence>
<keyword evidence="2" id="KW-1185">Reference proteome</keyword>
<organism evidence="1 2">
    <name type="scientific">Clostridium omnivorum</name>
    <dbReference type="NCBI Taxonomy" id="1604902"/>
    <lineage>
        <taxon>Bacteria</taxon>
        <taxon>Bacillati</taxon>
        <taxon>Bacillota</taxon>
        <taxon>Clostridia</taxon>
        <taxon>Eubacteriales</taxon>
        <taxon>Clostridiaceae</taxon>
        <taxon>Clostridium</taxon>
    </lineage>
</organism>